<organism evidence="5 6">
    <name type="scientific">Jannaschia rubra</name>
    <dbReference type="NCBI Taxonomy" id="282197"/>
    <lineage>
        <taxon>Bacteria</taxon>
        <taxon>Pseudomonadati</taxon>
        <taxon>Pseudomonadota</taxon>
        <taxon>Alphaproteobacteria</taxon>
        <taxon>Rhodobacterales</taxon>
        <taxon>Roseobacteraceae</taxon>
        <taxon>Jannaschia</taxon>
    </lineage>
</organism>
<evidence type="ECO:0000256" key="2">
    <source>
        <dbReference type="ARBA" id="ARBA00022679"/>
    </source>
</evidence>
<keyword evidence="6" id="KW-1185">Reference proteome</keyword>
<name>A0A0M6XL55_9RHOB</name>
<evidence type="ECO:0000313" key="6">
    <source>
        <dbReference type="Proteomes" id="UP000048908"/>
    </source>
</evidence>
<dbReference type="GO" id="GO:0003841">
    <property type="term" value="F:1-acylglycerol-3-phosphate O-acyltransferase activity"/>
    <property type="evidence" value="ECO:0007669"/>
    <property type="project" value="TreeGrafter"/>
</dbReference>
<proteinExistence type="predicted"/>
<dbReference type="Proteomes" id="UP000048908">
    <property type="component" value="Unassembled WGS sequence"/>
</dbReference>
<dbReference type="PANTHER" id="PTHR10434">
    <property type="entry name" value="1-ACYL-SN-GLYCEROL-3-PHOSPHATE ACYLTRANSFERASE"/>
    <property type="match status" value="1"/>
</dbReference>
<dbReference type="RefSeq" id="WP_055680893.1">
    <property type="nucleotide sequence ID" value="NZ_CXPG01000009.1"/>
</dbReference>
<comment type="pathway">
    <text evidence="1">Lipid metabolism.</text>
</comment>
<dbReference type="STRING" id="282197.SAMN04488517_101259"/>
<dbReference type="OrthoDB" id="9808424at2"/>
<accession>A0A0M6XL55</accession>
<dbReference type="InterPro" id="IPR002123">
    <property type="entry name" value="Plipid/glycerol_acylTrfase"/>
</dbReference>
<evidence type="ECO:0000313" key="5">
    <source>
        <dbReference type="EMBL" id="CTQ31402.1"/>
    </source>
</evidence>
<gene>
    <name evidence="5" type="ORF">JAN5088_00158</name>
</gene>
<reference evidence="5 6" key="1">
    <citation type="submission" date="2015-07" db="EMBL/GenBank/DDBJ databases">
        <authorList>
            <person name="Noorani M."/>
        </authorList>
    </citation>
    <scope>NUCLEOTIDE SEQUENCE [LARGE SCALE GENOMIC DNA]</scope>
    <source>
        <strain evidence="5 6">CECT 5088</strain>
    </source>
</reference>
<evidence type="ECO:0000259" key="4">
    <source>
        <dbReference type="SMART" id="SM00563"/>
    </source>
</evidence>
<dbReference type="SUPFAM" id="SSF69593">
    <property type="entry name" value="Glycerol-3-phosphate (1)-acyltransferase"/>
    <property type="match status" value="1"/>
</dbReference>
<dbReference type="SMART" id="SM00563">
    <property type="entry name" value="PlsC"/>
    <property type="match status" value="1"/>
</dbReference>
<keyword evidence="3 5" id="KW-0012">Acyltransferase</keyword>
<dbReference type="CDD" id="cd07989">
    <property type="entry name" value="LPLAT_AGPAT-like"/>
    <property type="match status" value="1"/>
</dbReference>
<feature type="domain" description="Phospholipid/glycerol acyltransferase" evidence="4">
    <location>
        <begin position="41"/>
        <end position="163"/>
    </location>
</feature>
<evidence type="ECO:0000256" key="3">
    <source>
        <dbReference type="ARBA" id="ARBA00023315"/>
    </source>
</evidence>
<dbReference type="AlphaFoldDB" id="A0A0M6XL55"/>
<evidence type="ECO:0000256" key="1">
    <source>
        <dbReference type="ARBA" id="ARBA00005189"/>
    </source>
</evidence>
<dbReference type="GO" id="GO:0006654">
    <property type="term" value="P:phosphatidic acid biosynthetic process"/>
    <property type="evidence" value="ECO:0007669"/>
    <property type="project" value="TreeGrafter"/>
</dbReference>
<dbReference type="PANTHER" id="PTHR10434:SF11">
    <property type="entry name" value="1-ACYL-SN-GLYCEROL-3-PHOSPHATE ACYLTRANSFERASE"/>
    <property type="match status" value="1"/>
</dbReference>
<dbReference type="Pfam" id="PF01553">
    <property type="entry name" value="Acyltransferase"/>
    <property type="match status" value="1"/>
</dbReference>
<keyword evidence="2 5" id="KW-0808">Transferase</keyword>
<sequence length="221" mass="24352">MRDTLTHLAAAATAGAIEVLARLVTAVRADWDGVEPVPGRRVYYANHCSNGDFVLIWTILPHRLRRDVRPVAGADYWLSSPLKRFIGRHVFNAVLIDRTGTGPRKAPVEQMAEALDRGSSLILFPEGTRNLTERPLLNFKSGLYHLALARPEVDLVPVWIENLNRVMPKGEIVPIPLLCRVRLGAPVRLTPSEGKDAFLSRSREALLALAPETASTSKTPA</sequence>
<dbReference type="EMBL" id="CXPG01000009">
    <property type="protein sequence ID" value="CTQ31402.1"/>
    <property type="molecule type" value="Genomic_DNA"/>
</dbReference>
<protein>
    <submittedName>
        <fullName evidence="5">2-acyl-glycerophospho-ethanolamine acyltransferase</fullName>
    </submittedName>
</protein>